<dbReference type="OrthoDB" id="9802264at2"/>
<evidence type="ECO:0000256" key="1">
    <source>
        <dbReference type="ARBA" id="ARBA00022448"/>
    </source>
</evidence>
<dbReference type="InterPro" id="IPR015854">
    <property type="entry name" value="ABC_transpr_LolD-like"/>
</dbReference>
<gene>
    <name evidence="5" type="ORF">SAMN05216249_10349</name>
</gene>
<keyword evidence="1" id="KW-0813">Transport</keyword>
<dbReference type="GO" id="GO:0005886">
    <property type="term" value="C:plasma membrane"/>
    <property type="evidence" value="ECO:0007669"/>
    <property type="project" value="TreeGrafter"/>
</dbReference>
<keyword evidence="3 5" id="KW-0067">ATP-binding</keyword>
<dbReference type="PROSITE" id="PS50893">
    <property type="entry name" value="ABC_TRANSPORTER_2"/>
    <property type="match status" value="1"/>
</dbReference>
<feature type="domain" description="ABC transporter" evidence="4">
    <location>
        <begin position="5"/>
        <end position="223"/>
    </location>
</feature>
<dbReference type="GO" id="GO:0098796">
    <property type="term" value="C:membrane protein complex"/>
    <property type="evidence" value="ECO:0007669"/>
    <property type="project" value="UniProtKB-ARBA"/>
</dbReference>
<dbReference type="InterPro" id="IPR003593">
    <property type="entry name" value="AAA+_ATPase"/>
</dbReference>
<accession>A0A1I0W374</accession>
<evidence type="ECO:0000313" key="5">
    <source>
        <dbReference type="EMBL" id="SFA83061.1"/>
    </source>
</evidence>
<dbReference type="SUPFAM" id="SSF52540">
    <property type="entry name" value="P-loop containing nucleoside triphosphate hydrolases"/>
    <property type="match status" value="1"/>
</dbReference>
<dbReference type="AlphaFoldDB" id="A0A1I0W374"/>
<keyword evidence="6" id="KW-1185">Reference proteome</keyword>
<dbReference type="Pfam" id="PF00005">
    <property type="entry name" value="ABC_tran"/>
    <property type="match status" value="1"/>
</dbReference>
<sequence>MFLTLEEINVIYGKKEGRVHALKDLCLGIEEGEFVTIMGKSGCGKSTLLNVLGAIRKPTKGIYKFKGKDIGEMRDAGLAKFRNKNLGFVLQNFALLNDRSVYDNVSLPLKYMKTGAKEQRKRVGAILKEMDLLNKISKYPSELSGGQKQRVALARALVTKPKLLLADEPTGSLDEETGIQIMELLREINEEGTTIVMVTHDKEFANYGNHLITMKDGRIIKEE</sequence>
<dbReference type="RefSeq" id="WP_092870461.1">
    <property type="nucleotide sequence ID" value="NZ_FOJY01000003.1"/>
</dbReference>
<dbReference type="FunFam" id="3.40.50.300:FF:000032">
    <property type="entry name" value="Export ABC transporter ATP-binding protein"/>
    <property type="match status" value="1"/>
</dbReference>
<dbReference type="SMART" id="SM00382">
    <property type="entry name" value="AAA"/>
    <property type="match status" value="1"/>
</dbReference>
<organism evidence="5 6">
    <name type="scientific">Acetitomaculum ruminis DSM 5522</name>
    <dbReference type="NCBI Taxonomy" id="1120918"/>
    <lineage>
        <taxon>Bacteria</taxon>
        <taxon>Bacillati</taxon>
        <taxon>Bacillota</taxon>
        <taxon>Clostridia</taxon>
        <taxon>Lachnospirales</taxon>
        <taxon>Lachnospiraceae</taxon>
        <taxon>Acetitomaculum</taxon>
    </lineage>
</organism>
<dbReference type="GO" id="GO:0005524">
    <property type="term" value="F:ATP binding"/>
    <property type="evidence" value="ECO:0007669"/>
    <property type="project" value="UniProtKB-KW"/>
</dbReference>
<reference evidence="5 6" key="1">
    <citation type="submission" date="2016-10" db="EMBL/GenBank/DDBJ databases">
        <authorList>
            <person name="de Groot N.N."/>
        </authorList>
    </citation>
    <scope>NUCLEOTIDE SEQUENCE [LARGE SCALE GENOMIC DNA]</scope>
    <source>
        <strain evidence="5 6">DSM 5522</strain>
    </source>
</reference>
<evidence type="ECO:0000313" key="6">
    <source>
        <dbReference type="Proteomes" id="UP000198838"/>
    </source>
</evidence>
<protein>
    <submittedName>
        <fullName evidence="5">Putative ABC transport system ATP-binding protein</fullName>
    </submittedName>
</protein>
<dbReference type="CDD" id="cd03255">
    <property type="entry name" value="ABC_MJ0796_LolCDE_FtsE"/>
    <property type="match status" value="1"/>
</dbReference>
<name>A0A1I0W374_9FIRM</name>
<dbReference type="PANTHER" id="PTHR24220:SF86">
    <property type="entry name" value="ABC TRANSPORTER ABCH.1"/>
    <property type="match status" value="1"/>
</dbReference>
<dbReference type="Proteomes" id="UP000198838">
    <property type="component" value="Unassembled WGS sequence"/>
</dbReference>
<dbReference type="GO" id="GO:0022857">
    <property type="term" value="F:transmembrane transporter activity"/>
    <property type="evidence" value="ECO:0007669"/>
    <property type="project" value="TreeGrafter"/>
</dbReference>
<dbReference type="Gene3D" id="3.40.50.300">
    <property type="entry name" value="P-loop containing nucleotide triphosphate hydrolases"/>
    <property type="match status" value="1"/>
</dbReference>
<evidence type="ECO:0000256" key="2">
    <source>
        <dbReference type="ARBA" id="ARBA00022741"/>
    </source>
</evidence>
<dbReference type="PANTHER" id="PTHR24220">
    <property type="entry name" value="IMPORT ATP-BINDING PROTEIN"/>
    <property type="match status" value="1"/>
</dbReference>
<keyword evidence="2" id="KW-0547">Nucleotide-binding</keyword>
<dbReference type="GO" id="GO:0016887">
    <property type="term" value="F:ATP hydrolysis activity"/>
    <property type="evidence" value="ECO:0007669"/>
    <property type="project" value="InterPro"/>
</dbReference>
<proteinExistence type="predicted"/>
<dbReference type="InterPro" id="IPR003439">
    <property type="entry name" value="ABC_transporter-like_ATP-bd"/>
</dbReference>
<evidence type="ECO:0000256" key="3">
    <source>
        <dbReference type="ARBA" id="ARBA00022840"/>
    </source>
</evidence>
<dbReference type="InterPro" id="IPR027417">
    <property type="entry name" value="P-loop_NTPase"/>
</dbReference>
<dbReference type="InterPro" id="IPR017911">
    <property type="entry name" value="MacB-like_ATP-bd"/>
</dbReference>
<dbReference type="STRING" id="1120918.SAMN05216249_10349"/>
<dbReference type="EMBL" id="FOJY01000003">
    <property type="protein sequence ID" value="SFA83061.1"/>
    <property type="molecule type" value="Genomic_DNA"/>
</dbReference>
<dbReference type="PROSITE" id="PS00211">
    <property type="entry name" value="ABC_TRANSPORTER_1"/>
    <property type="match status" value="1"/>
</dbReference>
<dbReference type="InterPro" id="IPR017871">
    <property type="entry name" value="ABC_transporter-like_CS"/>
</dbReference>
<evidence type="ECO:0000259" key="4">
    <source>
        <dbReference type="PROSITE" id="PS50893"/>
    </source>
</evidence>